<dbReference type="AlphaFoldDB" id="A0A6N9VBZ8"/>
<dbReference type="GO" id="GO:0019433">
    <property type="term" value="P:triglyceride catabolic process"/>
    <property type="evidence" value="ECO:0007669"/>
    <property type="project" value="TreeGrafter"/>
</dbReference>
<dbReference type="Proteomes" id="UP000471648">
    <property type="component" value="Unassembled WGS sequence"/>
</dbReference>
<evidence type="ECO:0000313" key="5">
    <source>
        <dbReference type="EMBL" id="NEB67521.1"/>
    </source>
</evidence>
<protein>
    <submittedName>
        <fullName evidence="5">SGNH/GDSL hydrolase family protein</fullName>
    </submittedName>
</protein>
<accession>A0A6N9VBZ8</accession>
<feature type="disulfide bond" evidence="2">
    <location>
        <begin position="79"/>
        <end position="104"/>
    </location>
</feature>
<dbReference type="RefSeq" id="WP_094213877.1">
    <property type="nucleotide sequence ID" value="NZ_JAAGME010000426.1"/>
</dbReference>
<dbReference type="InterPro" id="IPR013830">
    <property type="entry name" value="SGNH_hydro"/>
</dbReference>
<keyword evidence="3" id="KW-0732">Signal</keyword>
<evidence type="ECO:0000256" key="1">
    <source>
        <dbReference type="PIRSR" id="PIRSR637460-1"/>
    </source>
</evidence>
<feature type="chain" id="PRO_5026937391" evidence="3">
    <location>
        <begin position="41"/>
        <end position="307"/>
    </location>
</feature>
<reference evidence="5 6" key="1">
    <citation type="submission" date="2020-01" db="EMBL/GenBank/DDBJ databases">
        <title>Insect and environment-associated Actinomycetes.</title>
        <authorList>
            <person name="Currrie C."/>
            <person name="Chevrette M."/>
            <person name="Carlson C."/>
            <person name="Stubbendieck R."/>
            <person name="Wendt-Pienkowski E."/>
        </authorList>
    </citation>
    <scope>NUCLEOTIDE SEQUENCE [LARGE SCALE GENOMIC DNA]</scope>
    <source>
        <strain evidence="5 6">SID14438</strain>
    </source>
</reference>
<dbReference type="Pfam" id="PF13472">
    <property type="entry name" value="Lipase_GDSL_2"/>
    <property type="match status" value="1"/>
</dbReference>
<dbReference type="PANTHER" id="PTHR37981:SF1">
    <property type="entry name" value="SGNH HYDROLASE-TYPE ESTERASE DOMAIN-CONTAINING PROTEIN"/>
    <property type="match status" value="1"/>
</dbReference>
<dbReference type="SUPFAM" id="SSF52266">
    <property type="entry name" value="SGNH hydrolase"/>
    <property type="match status" value="1"/>
</dbReference>
<evidence type="ECO:0000256" key="3">
    <source>
        <dbReference type="SAM" id="SignalP"/>
    </source>
</evidence>
<gene>
    <name evidence="5" type="ORF">G3I39_10725</name>
</gene>
<feature type="domain" description="SGNH hydrolase-type esterase" evidence="4">
    <location>
        <begin position="60"/>
        <end position="295"/>
    </location>
</feature>
<dbReference type="GO" id="GO:0004806">
    <property type="term" value="F:triacylglycerol lipase activity"/>
    <property type="evidence" value="ECO:0007669"/>
    <property type="project" value="TreeGrafter"/>
</dbReference>
<evidence type="ECO:0000256" key="2">
    <source>
        <dbReference type="PIRSR" id="PIRSR637460-2"/>
    </source>
</evidence>
<dbReference type="CDD" id="cd01823">
    <property type="entry name" value="SEST_like"/>
    <property type="match status" value="1"/>
</dbReference>
<feature type="active site" description="Nucleophile" evidence="1">
    <location>
        <position position="64"/>
    </location>
</feature>
<proteinExistence type="predicted"/>
<feature type="signal peptide" evidence="3">
    <location>
        <begin position="1"/>
        <end position="40"/>
    </location>
</feature>
<dbReference type="Gene3D" id="3.40.50.1110">
    <property type="entry name" value="SGNH hydrolase"/>
    <property type="match status" value="1"/>
</dbReference>
<dbReference type="PANTHER" id="PTHR37981">
    <property type="entry name" value="LIPASE 2"/>
    <property type="match status" value="1"/>
</dbReference>
<feature type="disulfide bond" evidence="2">
    <location>
        <begin position="151"/>
        <end position="164"/>
    </location>
</feature>
<evidence type="ECO:0000313" key="6">
    <source>
        <dbReference type="Proteomes" id="UP000471648"/>
    </source>
</evidence>
<comment type="caution">
    <text evidence="5">The sequence shown here is derived from an EMBL/GenBank/DDBJ whole genome shotgun (WGS) entry which is preliminary data.</text>
</comment>
<dbReference type="PROSITE" id="PS51318">
    <property type="entry name" value="TAT"/>
    <property type="match status" value="1"/>
</dbReference>
<sequence length="307" mass="31304">MHPADRHPAPAAHRRRTAVTTLAVTAATALLATAGAPATAAPSARTSDRAARDAPVHYVALGDSFSSGPGIPEQTDAACGRSSRNYPALVAAALPVASFADATCAGADTRHMTAAQGSAPPQLDALRPDTTLVTLGIGGNDLDLPGVLTRCVLLGKLAPLGAPCKRSYTLLGTDEIGARIGATAPKVAAVLAAIQARSPQARVLVVGYPAIVPDDGTSCRPVVPFADGDFAWFRDKQKQLNTMLAQQAAGRGGTYVDAYAPSVGHDACKPQGVRWIEPEETAEAAGFHPNAAGHRSTADAALATLNG</sequence>
<dbReference type="InterPro" id="IPR006311">
    <property type="entry name" value="TAT_signal"/>
</dbReference>
<feature type="active site" evidence="1">
    <location>
        <position position="288"/>
    </location>
</feature>
<name>A0A6N9VBZ8_STRMI</name>
<dbReference type="EMBL" id="JAAGME010000426">
    <property type="protein sequence ID" value="NEB67521.1"/>
    <property type="molecule type" value="Genomic_DNA"/>
</dbReference>
<evidence type="ECO:0000259" key="4">
    <source>
        <dbReference type="Pfam" id="PF13472"/>
    </source>
</evidence>
<keyword evidence="5" id="KW-0378">Hydrolase</keyword>
<dbReference type="InterPro" id="IPR036514">
    <property type="entry name" value="SGNH_hydro_sf"/>
</dbReference>
<dbReference type="InterPro" id="IPR037460">
    <property type="entry name" value="SEST-like"/>
</dbReference>
<organism evidence="5 6">
    <name type="scientific">Streptomyces microflavus</name>
    <name type="common">Streptomyces lipmanii</name>
    <dbReference type="NCBI Taxonomy" id="1919"/>
    <lineage>
        <taxon>Bacteria</taxon>
        <taxon>Bacillati</taxon>
        <taxon>Actinomycetota</taxon>
        <taxon>Actinomycetes</taxon>
        <taxon>Kitasatosporales</taxon>
        <taxon>Streptomycetaceae</taxon>
        <taxon>Streptomyces</taxon>
    </lineage>
</organism>
<keyword evidence="2" id="KW-1015">Disulfide bond</keyword>